<dbReference type="Proteomes" id="UP000295075">
    <property type="component" value="Unassembled WGS sequence"/>
</dbReference>
<comment type="caution">
    <text evidence="2">The sequence shown here is derived from an EMBL/GenBank/DDBJ whole genome shotgun (WGS) entry which is preliminary data.</text>
</comment>
<evidence type="ECO:0008006" key="4">
    <source>
        <dbReference type="Google" id="ProtNLM"/>
    </source>
</evidence>
<keyword evidence="1" id="KW-0732">Signal</keyword>
<proteinExistence type="predicted"/>
<accession>A0A4R4PJJ6</accession>
<sequence length="279" mass="29382">MVRRPVVALACLLLALTACAAPAAPSSGALSLSGTDRSDGTADAVLPAAAAAPARALKITGIKTTNATTGVITVTGTVTPAPAKGTRIRLHQWIPTTKKWQEIGHGFPVGTGVTIKVTQPGSVRDYRLNVYAQAPYAASTSKPITFQHFVWRGLFKRGVLASGGKANPQFTVIPPSEGPRRSEADLLADKGGYVWGEVDSTGCRHFKSWLGNLTDGTARLSIHNGARAKAIASIRQLQESEGNFAAKIDGVTRLRLQATDVKSGYGPYISVDSYLLCTN</sequence>
<organism evidence="2 3">
    <name type="scientific">Kribbella albertanoniae</name>
    <dbReference type="NCBI Taxonomy" id="1266829"/>
    <lineage>
        <taxon>Bacteria</taxon>
        <taxon>Bacillati</taxon>
        <taxon>Actinomycetota</taxon>
        <taxon>Actinomycetes</taxon>
        <taxon>Propionibacteriales</taxon>
        <taxon>Kribbellaceae</taxon>
        <taxon>Kribbella</taxon>
    </lineage>
</organism>
<dbReference type="RefSeq" id="WP_132413025.1">
    <property type="nucleotide sequence ID" value="NZ_SMKA01000197.1"/>
</dbReference>
<feature type="signal peptide" evidence="1">
    <location>
        <begin position="1"/>
        <end position="20"/>
    </location>
</feature>
<gene>
    <name evidence="2" type="ORF">E1261_31565</name>
</gene>
<dbReference type="PROSITE" id="PS51257">
    <property type="entry name" value="PROKAR_LIPOPROTEIN"/>
    <property type="match status" value="1"/>
</dbReference>
<evidence type="ECO:0000256" key="1">
    <source>
        <dbReference type="SAM" id="SignalP"/>
    </source>
</evidence>
<protein>
    <recommendedName>
        <fullName evidence="4">Glycosyl hydrolase family 98 putative carbohydrate-binding module domain-containing protein</fullName>
    </recommendedName>
</protein>
<name>A0A4R4PJJ6_9ACTN</name>
<reference evidence="2 3" key="1">
    <citation type="submission" date="2019-03" db="EMBL/GenBank/DDBJ databases">
        <title>Draft genome sequences of novel Actinobacteria.</title>
        <authorList>
            <person name="Sahin N."/>
            <person name="Ay H."/>
            <person name="Saygin H."/>
        </authorList>
    </citation>
    <scope>NUCLEOTIDE SEQUENCE [LARGE SCALE GENOMIC DNA]</scope>
    <source>
        <strain evidence="2 3">JCM 30547</strain>
    </source>
</reference>
<dbReference type="EMBL" id="SMKA01000197">
    <property type="protein sequence ID" value="TDC22202.1"/>
    <property type="molecule type" value="Genomic_DNA"/>
</dbReference>
<feature type="chain" id="PRO_5039144230" description="Glycosyl hydrolase family 98 putative carbohydrate-binding module domain-containing protein" evidence="1">
    <location>
        <begin position="21"/>
        <end position="279"/>
    </location>
</feature>
<evidence type="ECO:0000313" key="2">
    <source>
        <dbReference type="EMBL" id="TDC22202.1"/>
    </source>
</evidence>
<keyword evidence="3" id="KW-1185">Reference proteome</keyword>
<dbReference type="AlphaFoldDB" id="A0A4R4PJJ6"/>
<evidence type="ECO:0000313" key="3">
    <source>
        <dbReference type="Proteomes" id="UP000295075"/>
    </source>
</evidence>
<dbReference type="OrthoDB" id="3817010at2"/>